<protein>
    <recommendedName>
        <fullName evidence="8">SHC-transforming protein 3</fullName>
    </recommendedName>
</protein>
<dbReference type="SUPFAM" id="SSF50729">
    <property type="entry name" value="PH domain-like"/>
    <property type="match status" value="1"/>
</dbReference>
<dbReference type="Gene3D" id="2.30.29.30">
    <property type="entry name" value="Pleckstrin-homology domain (PH domain)/Phosphotyrosine-binding domain (PTB)"/>
    <property type="match status" value="1"/>
</dbReference>
<feature type="compositionally biased region" description="Gly residues" evidence="3">
    <location>
        <begin position="136"/>
        <end position="146"/>
    </location>
</feature>
<dbReference type="CDD" id="cd01209">
    <property type="entry name" value="PTB_Shc"/>
    <property type="match status" value="1"/>
</dbReference>
<dbReference type="SUPFAM" id="SSF55550">
    <property type="entry name" value="SH2 domain"/>
    <property type="match status" value="1"/>
</dbReference>
<accession>A0AAN9CMM4</accession>
<dbReference type="GO" id="GO:0035556">
    <property type="term" value="P:intracellular signal transduction"/>
    <property type="evidence" value="ECO:0007669"/>
    <property type="project" value="InterPro"/>
</dbReference>
<evidence type="ECO:0000313" key="7">
    <source>
        <dbReference type="Proteomes" id="UP001364617"/>
    </source>
</evidence>
<reference evidence="6 7" key="1">
    <citation type="submission" date="2024-02" db="EMBL/GenBank/DDBJ databases">
        <title>Chromosome-level genome assembly of the Eurasian Minnow (Phoxinus phoxinus).</title>
        <authorList>
            <person name="Oriowo T.O."/>
            <person name="Martin S."/>
            <person name="Stange M."/>
            <person name="Chrysostomakis Y."/>
            <person name="Brown T."/>
            <person name="Winkler S."/>
            <person name="Kukowka S."/>
            <person name="Myers E.W."/>
            <person name="Bohne A."/>
        </authorList>
    </citation>
    <scope>NUCLEOTIDE SEQUENCE [LARGE SCALE GENOMIC DNA]</scope>
    <source>
        <strain evidence="6">ZFMK-TIS-60720</strain>
        <tissue evidence="6">Whole Organism</tissue>
    </source>
</reference>
<dbReference type="InterPro" id="IPR000980">
    <property type="entry name" value="SH2"/>
</dbReference>
<sequence length="612" mass="65676">MLHRAKYNRFRNESVTSVDELLHGLSMNAKVSAVPPSPPVGDPPYAPPADPEPSEESGTLCTLINKVSNLKFANSSGLLGIKGLPSAVKDLAVSKLQGGASGGGSGSPGSSSAPHAPLEPGFVSSGKKCRMEESQPGGGEGWSLGGTGGLVNKPSRGWLHSSEKISGPGVTYVVKYLGCIEVLRSMRSLDFTTRSQITREAISLVCEAVPGAKGALRKRKTPSKLLSSILGKSNLQFAGMSINLNISTSSLNLMTPDSKQIIANHHMQSISFASGGDPDTTDYVAYVAKDPVNRRACHILECSDGLAQDVISTIGQAFDLRFQLYLQCPSSKPSSMHDKVMGTDEPPWTEEGEESADHHYYNSIPGKMPPPGGFIDARLTNQTQDSSQGAGVDQTYYQGRPMFFQQGSCDIYSLPEVKGQAPKAGEVPTYVNTQHIDTQVLAALQGESEAASDSSTAKDSPRKDLFDMKPFEDAIMTQSPAPPASELHKAASVDNSSPLLMRAAALRAQEELEDHAWYHGEMSRRQAEKLLLHDGDFLVRKSATNPGSYVLTGMHNGLAKHLLLVDPEGTVRTKDHIFESISHLIGHHRDNNLPIVSAGSELCLKQPVDRKQ</sequence>
<dbReference type="GO" id="GO:0005886">
    <property type="term" value="C:plasma membrane"/>
    <property type="evidence" value="ECO:0007669"/>
    <property type="project" value="TreeGrafter"/>
</dbReference>
<dbReference type="PROSITE" id="PS50001">
    <property type="entry name" value="SH2"/>
    <property type="match status" value="1"/>
</dbReference>
<keyword evidence="7" id="KW-1185">Reference proteome</keyword>
<dbReference type="GO" id="GO:0030971">
    <property type="term" value="F:receptor tyrosine kinase binding"/>
    <property type="evidence" value="ECO:0007669"/>
    <property type="project" value="TreeGrafter"/>
</dbReference>
<dbReference type="PROSITE" id="PS01179">
    <property type="entry name" value="PID"/>
    <property type="match status" value="1"/>
</dbReference>
<dbReference type="CDD" id="cd09925">
    <property type="entry name" value="SH2_SHC"/>
    <property type="match status" value="1"/>
</dbReference>
<gene>
    <name evidence="6" type="ORF">R3I93_014272</name>
</gene>
<evidence type="ECO:0000256" key="1">
    <source>
        <dbReference type="ARBA" id="ARBA00022999"/>
    </source>
</evidence>
<dbReference type="PRINTS" id="PR00401">
    <property type="entry name" value="SH2DOMAIN"/>
</dbReference>
<feature type="region of interest" description="Disordered" evidence="3">
    <location>
        <begin position="333"/>
        <end position="354"/>
    </location>
</feature>
<dbReference type="Gene3D" id="3.30.505.10">
    <property type="entry name" value="SH2 domain"/>
    <property type="match status" value="1"/>
</dbReference>
<proteinExistence type="predicted"/>
<dbReference type="PRINTS" id="PR00629">
    <property type="entry name" value="SHCPIDOMAIN"/>
</dbReference>
<feature type="domain" description="PID" evidence="4">
    <location>
        <begin position="167"/>
        <end position="329"/>
    </location>
</feature>
<dbReference type="InterPro" id="IPR006019">
    <property type="entry name" value="PID_Shc-like"/>
</dbReference>
<feature type="compositionally biased region" description="Pro residues" evidence="3">
    <location>
        <begin position="35"/>
        <end position="51"/>
    </location>
</feature>
<evidence type="ECO:0000256" key="2">
    <source>
        <dbReference type="PROSITE-ProRule" id="PRU00191"/>
    </source>
</evidence>
<dbReference type="SMART" id="SM00462">
    <property type="entry name" value="PTB"/>
    <property type="match status" value="1"/>
</dbReference>
<comment type="caution">
    <text evidence="6">The sequence shown here is derived from an EMBL/GenBank/DDBJ whole genome shotgun (WGS) entry which is preliminary data.</text>
</comment>
<dbReference type="Pfam" id="PF00640">
    <property type="entry name" value="PID"/>
    <property type="match status" value="1"/>
</dbReference>
<dbReference type="SMART" id="SM00252">
    <property type="entry name" value="SH2"/>
    <property type="match status" value="1"/>
</dbReference>
<dbReference type="PANTHER" id="PTHR10337:SF4">
    <property type="entry name" value="SHC-TRANSFORMING PROTEIN 3"/>
    <property type="match status" value="1"/>
</dbReference>
<feature type="region of interest" description="Disordered" evidence="3">
    <location>
        <begin position="98"/>
        <end position="146"/>
    </location>
</feature>
<evidence type="ECO:0008006" key="8">
    <source>
        <dbReference type="Google" id="ProtNLM"/>
    </source>
</evidence>
<dbReference type="Pfam" id="PF00017">
    <property type="entry name" value="SH2"/>
    <property type="match status" value="1"/>
</dbReference>
<dbReference type="InterPro" id="IPR011993">
    <property type="entry name" value="PH-like_dom_sf"/>
</dbReference>
<evidence type="ECO:0000256" key="3">
    <source>
        <dbReference type="SAM" id="MobiDB-lite"/>
    </source>
</evidence>
<dbReference type="FunFam" id="3.30.505.10:FF:000005">
    <property type="entry name" value="SHC-transforming protein 1 isoform 3"/>
    <property type="match status" value="1"/>
</dbReference>
<dbReference type="InterPro" id="IPR035676">
    <property type="entry name" value="SHC_SH2"/>
</dbReference>
<evidence type="ECO:0000259" key="4">
    <source>
        <dbReference type="PROSITE" id="PS01179"/>
    </source>
</evidence>
<feature type="domain" description="SH2" evidence="5">
    <location>
        <begin position="517"/>
        <end position="608"/>
    </location>
</feature>
<dbReference type="FunFam" id="2.30.29.30:FF:000036">
    <property type="entry name" value="SHC-transforming protein 1 isoform 3"/>
    <property type="match status" value="1"/>
</dbReference>
<dbReference type="GO" id="GO:0007169">
    <property type="term" value="P:cell surface receptor protein tyrosine kinase signaling pathway"/>
    <property type="evidence" value="ECO:0007669"/>
    <property type="project" value="TreeGrafter"/>
</dbReference>
<dbReference type="InterPro" id="IPR036860">
    <property type="entry name" value="SH2_dom_sf"/>
</dbReference>
<dbReference type="InterPro" id="IPR006020">
    <property type="entry name" value="PTB/PI_dom"/>
</dbReference>
<feature type="region of interest" description="Disordered" evidence="3">
    <location>
        <begin position="32"/>
        <end position="57"/>
    </location>
</feature>
<name>A0AAN9CMM4_9TELE</name>
<dbReference type="AlphaFoldDB" id="A0AAN9CMM4"/>
<evidence type="ECO:0000313" key="6">
    <source>
        <dbReference type="EMBL" id="KAK7143056.1"/>
    </source>
</evidence>
<dbReference type="PANTHER" id="PTHR10337">
    <property type="entry name" value="SHC TRANSFORMING PROTEIN"/>
    <property type="match status" value="1"/>
</dbReference>
<keyword evidence="1 2" id="KW-0727">SH2 domain</keyword>
<evidence type="ECO:0000259" key="5">
    <source>
        <dbReference type="PROSITE" id="PS50001"/>
    </source>
</evidence>
<organism evidence="6 7">
    <name type="scientific">Phoxinus phoxinus</name>
    <name type="common">Eurasian minnow</name>
    <dbReference type="NCBI Taxonomy" id="58324"/>
    <lineage>
        <taxon>Eukaryota</taxon>
        <taxon>Metazoa</taxon>
        <taxon>Chordata</taxon>
        <taxon>Craniata</taxon>
        <taxon>Vertebrata</taxon>
        <taxon>Euteleostomi</taxon>
        <taxon>Actinopterygii</taxon>
        <taxon>Neopterygii</taxon>
        <taxon>Teleostei</taxon>
        <taxon>Ostariophysi</taxon>
        <taxon>Cypriniformes</taxon>
        <taxon>Leuciscidae</taxon>
        <taxon>Phoxininae</taxon>
        <taxon>Phoxinus</taxon>
    </lineage>
</organism>
<dbReference type="EMBL" id="JAYKXH010000015">
    <property type="protein sequence ID" value="KAK7143056.1"/>
    <property type="molecule type" value="Genomic_DNA"/>
</dbReference>
<dbReference type="InterPro" id="IPR051235">
    <property type="entry name" value="CEP152/SHC-Transforming"/>
</dbReference>
<dbReference type="Proteomes" id="UP001364617">
    <property type="component" value="Unassembled WGS sequence"/>
</dbReference>